<sequence>MVKVSEAFALLVEAITDKNDGFYRVVYAIYRELQLGTLTASSPFCDAVLDITHPEVEVLMKSDVLAIRPVQLYAARSDVGYAFYLARDALSVKHLHSDTFRDTTKVINASRLLYTSFTLAATGETISPYDFRHRVPCLPYYLGRAEAGQYVLYR</sequence>
<dbReference type="EMBL" id="LN483073">
    <property type="protein sequence ID" value="CEA00270.1"/>
    <property type="molecule type" value="Genomic_DNA"/>
</dbReference>
<reference evidence="1" key="1">
    <citation type="submission" date="2014-07" db="EMBL/GenBank/DDBJ databases">
        <authorList>
            <person name="Urmite Genomes Urmite Genomes"/>
        </authorList>
    </citation>
    <scope>NUCLEOTIDE SEQUENCE</scope>
    <source>
        <strain evidence="1">13S34_air</strain>
    </source>
</reference>
<protein>
    <submittedName>
        <fullName evidence="1">Uncharacterized protein</fullName>
    </submittedName>
</protein>
<evidence type="ECO:0000313" key="1">
    <source>
        <dbReference type="EMBL" id="CEA00270.1"/>
    </source>
</evidence>
<dbReference type="PATRIC" id="fig|1461583.4.peg.521"/>
<dbReference type="HOGENOM" id="CLU_1702135_0_0_9"/>
<organism evidence="1">
    <name type="scientific">Metalysinibacillus saudimassiliensis</name>
    <dbReference type="NCBI Taxonomy" id="1461583"/>
    <lineage>
        <taxon>Bacteria</taxon>
        <taxon>Bacillati</taxon>
        <taxon>Bacillota</taxon>
        <taxon>Bacilli</taxon>
        <taxon>Bacillales</taxon>
        <taxon>Caryophanaceae</taxon>
        <taxon>Metalysinibacillus</taxon>
    </lineage>
</organism>
<name>A0A078M260_9BACL</name>
<accession>A0A078M260</accession>
<dbReference type="AlphaFoldDB" id="A0A078M260"/>
<proteinExistence type="predicted"/>
<gene>
    <name evidence="1" type="ORF">BN1050_00549</name>
</gene>